<feature type="domain" description="Major facilitator superfamily associated" evidence="9">
    <location>
        <begin position="13"/>
        <end position="354"/>
    </location>
</feature>
<dbReference type="InterPro" id="IPR026032">
    <property type="entry name" value="HcaT-like"/>
</dbReference>
<feature type="transmembrane region" description="Helical" evidence="8">
    <location>
        <begin position="237"/>
        <end position="257"/>
    </location>
</feature>
<evidence type="ECO:0000256" key="4">
    <source>
        <dbReference type="ARBA" id="ARBA00022519"/>
    </source>
</evidence>
<feature type="transmembrane region" description="Helical" evidence="8">
    <location>
        <begin position="357"/>
        <end position="376"/>
    </location>
</feature>
<feature type="transmembrane region" description="Helical" evidence="8">
    <location>
        <begin position="159"/>
        <end position="178"/>
    </location>
</feature>
<reference evidence="10 11" key="1">
    <citation type="submission" date="2021-06" db="EMBL/GenBank/DDBJ databases">
        <authorList>
            <person name="Grouzdev D.S."/>
            <person name="Koziaeva V."/>
        </authorList>
    </citation>
    <scope>NUCLEOTIDE SEQUENCE [LARGE SCALE GENOMIC DNA]</scope>
    <source>
        <strain evidence="10 11">22</strain>
    </source>
</reference>
<feature type="transmembrane region" description="Helical" evidence="8">
    <location>
        <begin position="72"/>
        <end position="91"/>
    </location>
</feature>
<keyword evidence="4" id="KW-0997">Cell inner membrane</keyword>
<keyword evidence="3" id="KW-1003">Cell membrane</keyword>
<evidence type="ECO:0000259" key="9">
    <source>
        <dbReference type="Pfam" id="PF12832"/>
    </source>
</evidence>
<gene>
    <name evidence="10" type="ORF">KL771_12190</name>
</gene>
<comment type="caution">
    <text evidence="10">The sequence shown here is derived from an EMBL/GenBank/DDBJ whole genome shotgun (WGS) entry which is preliminary data.</text>
</comment>
<evidence type="ECO:0000313" key="11">
    <source>
        <dbReference type="Proteomes" id="UP000766595"/>
    </source>
</evidence>
<feature type="transmembrane region" description="Helical" evidence="8">
    <location>
        <begin position="199"/>
        <end position="217"/>
    </location>
</feature>
<dbReference type="GO" id="GO:0030395">
    <property type="term" value="F:lactose binding"/>
    <property type="evidence" value="ECO:0007669"/>
    <property type="project" value="TreeGrafter"/>
</dbReference>
<accession>A0A947GBF7</accession>
<evidence type="ECO:0000256" key="7">
    <source>
        <dbReference type="ARBA" id="ARBA00023136"/>
    </source>
</evidence>
<keyword evidence="5 8" id="KW-0812">Transmembrane</keyword>
<evidence type="ECO:0000256" key="2">
    <source>
        <dbReference type="ARBA" id="ARBA00022448"/>
    </source>
</evidence>
<dbReference type="PIRSF" id="PIRSF004925">
    <property type="entry name" value="HcaT"/>
    <property type="match status" value="1"/>
</dbReference>
<dbReference type="PANTHER" id="PTHR23522">
    <property type="entry name" value="BLL5896 PROTEIN"/>
    <property type="match status" value="1"/>
</dbReference>
<keyword evidence="2" id="KW-0813">Transport</keyword>
<dbReference type="Proteomes" id="UP000766595">
    <property type="component" value="Unassembled WGS sequence"/>
</dbReference>
<dbReference type="Gene3D" id="1.20.1250.20">
    <property type="entry name" value="MFS general substrate transporter like domains"/>
    <property type="match status" value="2"/>
</dbReference>
<keyword evidence="6 8" id="KW-1133">Transmembrane helix</keyword>
<feature type="transmembrane region" description="Helical" evidence="8">
    <location>
        <begin position="327"/>
        <end position="345"/>
    </location>
</feature>
<dbReference type="InterPro" id="IPR024989">
    <property type="entry name" value="MFS_assoc_dom"/>
</dbReference>
<evidence type="ECO:0000313" key="10">
    <source>
        <dbReference type="EMBL" id="MBT9290223.1"/>
    </source>
</evidence>
<dbReference type="SUPFAM" id="SSF103473">
    <property type="entry name" value="MFS general substrate transporter"/>
    <property type="match status" value="1"/>
</dbReference>
<organism evidence="10 11">
    <name type="scientific">Prosthecodimorpha staleyi</name>
    <dbReference type="NCBI Taxonomy" id="2840188"/>
    <lineage>
        <taxon>Bacteria</taxon>
        <taxon>Pseudomonadati</taxon>
        <taxon>Pseudomonadota</taxon>
        <taxon>Alphaproteobacteria</taxon>
        <taxon>Hyphomicrobiales</taxon>
        <taxon>Ancalomicrobiaceae</taxon>
        <taxon>Prosthecodimorpha</taxon>
    </lineage>
</organism>
<dbReference type="PANTHER" id="PTHR23522:SF10">
    <property type="entry name" value="3-PHENYLPROPIONIC ACID TRANSPORTER-RELATED"/>
    <property type="match status" value="1"/>
</dbReference>
<evidence type="ECO:0000256" key="8">
    <source>
        <dbReference type="SAM" id="Phobius"/>
    </source>
</evidence>
<feature type="transmembrane region" description="Helical" evidence="8">
    <location>
        <begin position="97"/>
        <end position="123"/>
    </location>
</feature>
<keyword evidence="7 8" id="KW-0472">Membrane</keyword>
<dbReference type="NCBIfam" id="NF037955">
    <property type="entry name" value="mfs"/>
    <property type="match status" value="1"/>
</dbReference>
<dbReference type="Pfam" id="PF12832">
    <property type="entry name" value="MFS_1_like"/>
    <property type="match status" value="1"/>
</dbReference>
<dbReference type="RefSeq" id="WP_261968827.1">
    <property type="nucleotide sequence ID" value="NZ_JAHHZF010000005.1"/>
</dbReference>
<evidence type="ECO:0000256" key="5">
    <source>
        <dbReference type="ARBA" id="ARBA00022692"/>
    </source>
</evidence>
<evidence type="ECO:0000256" key="6">
    <source>
        <dbReference type="ARBA" id="ARBA00022989"/>
    </source>
</evidence>
<proteinExistence type="predicted"/>
<dbReference type="EMBL" id="JAHHZF010000005">
    <property type="protein sequence ID" value="MBT9290223.1"/>
    <property type="molecule type" value="Genomic_DNA"/>
</dbReference>
<dbReference type="InterPro" id="IPR036259">
    <property type="entry name" value="MFS_trans_sf"/>
</dbReference>
<feature type="transmembrane region" description="Helical" evidence="8">
    <location>
        <begin position="295"/>
        <end position="315"/>
    </location>
</feature>
<evidence type="ECO:0000256" key="3">
    <source>
        <dbReference type="ARBA" id="ARBA00022475"/>
    </source>
</evidence>
<sequence>MTFLSPGGRMGLAYAAIFVTFGVHLPFYPVLLNHRGLSDTEIALVIGIPTLFRVATSPMLGIASDRVRDRRLAVLAYAVAALLAFAFFPVATGFWTILAVMIVTAVAWNGVLPGAEAIAVGLVRRDGADYGRMRLWGSVSFIAATLASGLIVARTDAGMVFWLLAAAFALQVVAVAALPAVETAAPAEGKPAVRFADLFGHRALIAVMIGTACIHASHAMHNSFASLAWSAQGMSEATIGVVWIVGVIAEITLFAAAGRIVARVNPVALIAFGGLVAAARWLIYPSLASPVAWGAVQAMHAFSYGAVHIGTMAYLTRAALPGLAGSAQSLLVTFNGLFMALATFGSGALYKSYGLDGFPAMALVAMAGVGIVTLFARRAQPQSAGSGG</sequence>
<feature type="transmembrane region" description="Helical" evidence="8">
    <location>
        <begin position="135"/>
        <end position="153"/>
    </location>
</feature>
<dbReference type="GO" id="GO:0005886">
    <property type="term" value="C:plasma membrane"/>
    <property type="evidence" value="ECO:0007669"/>
    <property type="project" value="UniProtKB-SubCell"/>
</dbReference>
<feature type="transmembrane region" description="Helical" evidence="8">
    <location>
        <begin position="12"/>
        <end position="30"/>
    </location>
</feature>
<protein>
    <submittedName>
        <fullName evidence="10">MFS transporter</fullName>
    </submittedName>
</protein>
<feature type="transmembrane region" description="Helical" evidence="8">
    <location>
        <begin position="264"/>
        <end position="283"/>
    </location>
</feature>
<dbReference type="AlphaFoldDB" id="A0A947GBF7"/>
<comment type="subcellular location">
    <subcellularLocation>
        <location evidence="1">Cell inner membrane</location>
        <topology evidence="1">Multi-pass membrane protein</topology>
    </subcellularLocation>
</comment>
<dbReference type="GO" id="GO:0015528">
    <property type="term" value="F:lactose:proton symporter activity"/>
    <property type="evidence" value="ECO:0007669"/>
    <property type="project" value="TreeGrafter"/>
</dbReference>
<name>A0A947GBF7_9HYPH</name>
<keyword evidence="11" id="KW-1185">Reference proteome</keyword>
<evidence type="ECO:0000256" key="1">
    <source>
        <dbReference type="ARBA" id="ARBA00004429"/>
    </source>
</evidence>